<reference evidence="5" key="1">
    <citation type="submission" date="2021-11" db="EMBL/GenBank/DDBJ databases">
        <authorList>
            <person name="Islam A."/>
            <person name="Islam S."/>
            <person name="Flora M.S."/>
            <person name="Rahman M."/>
            <person name="Ziaur R.M."/>
            <person name="Epstein J.H."/>
            <person name="Hassan M."/>
            <person name="Klassen M."/>
            <person name="Woodard K."/>
            <person name="Webb A."/>
            <person name="Webby R.J."/>
            <person name="El Zowalaty M.E."/>
        </authorList>
    </citation>
    <scope>NUCLEOTIDE SEQUENCE</scope>
    <source>
        <strain evidence="5">Pbs3</strain>
    </source>
</reference>
<feature type="domain" description="RRM" evidence="4">
    <location>
        <begin position="59"/>
        <end position="128"/>
    </location>
</feature>
<dbReference type="EMBL" id="CAKKTJ010000104">
    <property type="protein sequence ID" value="CAH0474324.1"/>
    <property type="molecule type" value="Genomic_DNA"/>
</dbReference>
<gene>
    <name evidence="5" type="ORF">PBS003_LOCUS1180</name>
</gene>
<comment type="caution">
    <text evidence="5">The sequence shown here is derived from an EMBL/GenBank/DDBJ whole genome shotgun (WGS) entry which is preliminary data.</text>
</comment>
<dbReference type="AlphaFoldDB" id="A0AAU9KQ43"/>
<dbReference type="GO" id="GO:0000398">
    <property type="term" value="P:mRNA splicing, via spliceosome"/>
    <property type="evidence" value="ECO:0007669"/>
    <property type="project" value="TreeGrafter"/>
</dbReference>
<dbReference type="Proteomes" id="UP001160483">
    <property type="component" value="Unassembled WGS sequence"/>
</dbReference>
<dbReference type="InterPro" id="IPR012677">
    <property type="entry name" value="Nucleotide-bd_a/b_plait_sf"/>
</dbReference>
<keyword evidence="1 2" id="KW-0694">RNA-binding</keyword>
<dbReference type="InterPro" id="IPR000504">
    <property type="entry name" value="RRM_dom"/>
</dbReference>
<dbReference type="SMART" id="SM00360">
    <property type="entry name" value="RRM"/>
    <property type="match status" value="1"/>
</dbReference>
<protein>
    <recommendedName>
        <fullName evidence="4">RRM domain-containing protein</fullName>
    </recommendedName>
</protein>
<evidence type="ECO:0000313" key="6">
    <source>
        <dbReference type="Proteomes" id="UP001160483"/>
    </source>
</evidence>
<evidence type="ECO:0000259" key="4">
    <source>
        <dbReference type="PROSITE" id="PS50102"/>
    </source>
</evidence>
<dbReference type="GO" id="GO:0061574">
    <property type="term" value="C:ASAP complex"/>
    <property type="evidence" value="ECO:0007669"/>
    <property type="project" value="TreeGrafter"/>
</dbReference>
<accession>A0AAU9KQ43</accession>
<organism evidence="5 6">
    <name type="scientific">Peronospora belbahrii</name>
    <dbReference type="NCBI Taxonomy" id="622444"/>
    <lineage>
        <taxon>Eukaryota</taxon>
        <taxon>Sar</taxon>
        <taxon>Stramenopiles</taxon>
        <taxon>Oomycota</taxon>
        <taxon>Peronosporomycetes</taxon>
        <taxon>Peronosporales</taxon>
        <taxon>Peronosporaceae</taxon>
        <taxon>Peronospora</taxon>
    </lineage>
</organism>
<name>A0AAU9KQ43_9STRA</name>
<evidence type="ECO:0000256" key="3">
    <source>
        <dbReference type="SAM" id="MobiDB-lite"/>
    </source>
</evidence>
<evidence type="ECO:0000256" key="2">
    <source>
        <dbReference type="PROSITE-ProRule" id="PRU00176"/>
    </source>
</evidence>
<sequence>MVSPRFSVSRSPSPRRSSSAENVRKSSISRSHSTSPSRSTSNTQDVPPDKNKTSSIQPITLRVENLTRNVNADHLREIFGKFGLVIRVEMTIPRGKASAMVIFASQQDADNAKDHMHDGWLDGNKLRVLLDTCQSETDQRVTNTTRRTVTKPSLSPVVEIDRQFVEDVDDVDRHLFEDVVEVLMQIVVEDDLVHRCFDDVHRHRFEVDDVVH</sequence>
<dbReference type="PANTHER" id="PTHR15481:SF0">
    <property type="entry name" value="LD23870P-RELATED"/>
    <property type="match status" value="1"/>
</dbReference>
<proteinExistence type="predicted"/>
<dbReference type="InterPro" id="IPR035979">
    <property type="entry name" value="RBD_domain_sf"/>
</dbReference>
<dbReference type="PANTHER" id="PTHR15481">
    <property type="entry name" value="RIBONUCLEIC ACID BINDING PROTEIN S1"/>
    <property type="match status" value="1"/>
</dbReference>
<dbReference type="PROSITE" id="PS50102">
    <property type="entry name" value="RRM"/>
    <property type="match status" value="1"/>
</dbReference>
<dbReference type="GO" id="GO:0005654">
    <property type="term" value="C:nucleoplasm"/>
    <property type="evidence" value="ECO:0007669"/>
    <property type="project" value="TreeGrafter"/>
</dbReference>
<dbReference type="GO" id="GO:0003723">
    <property type="term" value="F:RNA binding"/>
    <property type="evidence" value="ECO:0007669"/>
    <property type="project" value="UniProtKB-UniRule"/>
</dbReference>
<dbReference type="Pfam" id="PF00076">
    <property type="entry name" value="RRM_1"/>
    <property type="match status" value="1"/>
</dbReference>
<dbReference type="SUPFAM" id="SSF54928">
    <property type="entry name" value="RNA-binding domain, RBD"/>
    <property type="match status" value="1"/>
</dbReference>
<feature type="compositionally biased region" description="Low complexity" evidence="3">
    <location>
        <begin position="1"/>
        <end position="43"/>
    </location>
</feature>
<dbReference type="Gene3D" id="3.30.70.330">
    <property type="match status" value="1"/>
</dbReference>
<evidence type="ECO:0000256" key="1">
    <source>
        <dbReference type="ARBA" id="ARBA00022884"/>
    </source>
</evidence>
<dbReference type="GO" id="GO:0005737">
    <property type="term" value="C:cytoplasm"/>
    <property type="evidence" value="ECO:0007669"/>
    <property type="project" value="TreeGrafter"/>
</dbReference>
<evidence type="ECO:0000313" key="5">
    <source>
        <dbReference type="EMBL" id="CAH0474324.1"/>
    </source>
</evidence>
<feature type="region of interest" description="Disordered" evidence="3">
    <location>
        <begin position="1"/>
        <end position="58"/>
    </location>
</feature>